<dbReference type="Pfam" id="PF02771">
    <property type="entry name" value="Acyl-CoA_dh_N"/>
    <property type="match status" value="1"/>
</dbReference>
<dbReference type="EMBL" id="SSNT01000025">
    <property type="protein sequence ID" value="THF75670.1"/>
    <property type="molecule type" value="Genomic_DNA"/>
</dbReference>
<sequence length="393" mass="43432">MDFNLSEDLLELQKWAKNFAKEKFSEKAYTWTKNHKVPWENAKILAENGLMGMTLPIEDGGQGMSLVEAIIVMEEVAKVCPSTADMLQVGNFGAIRQLAAYGSEELKQRVLPTILAGEKLISVAMSEPNAGSAVTDLKTKARIEGDKVIINGSKVFNTHGPHNSYYVVWVNFGDSVKTCGAVLVERGAPGFTIGKTETHMSGEEHCALYFEDCEVPVGHILVPDNGFKRLFTMFNIERMGNTSRSLALAQAAFDMAVQHAKEREQFGRPLAEFQGTQWKIAEMKMKLEAGRLLLYKAATNADKGAPNPLDANMAKAYINTTAFEVAHEAVQIFGGYGYSTDYPLEYIFRRVRGWMIAGGTPEVLKNKIAEDVLGMRFSQRRPKTGGEKVVTKS</sequence>
<dbReference type="PIRSF" id="PIRSF016578">
    <property type="entry name" value="HsaA"/>
    <property type="match status" value="1"/>
</dbReference>
<evidence type="ECO:0000313" key="11">
    <source>
        <dbReference type="Proteomes" id="UP000310334"/>
    </source>
</evidence>
<dbReference type="GO" id="GO:0050660">
    <property type="term" value="F:flavin adenine dinucleotide binding"/>
    <property type="evidence" value="ECO:0007669"/>
    <property type="project" value="InterPro"/>
</dbReference>
<organism evidence="10 11">
    <name type="scientific">Metabacillus sediminilitoris</name>
    <dbReference type="NCBI Taxonomy" id="2567941"/>
    <lineage>
        <taxon>Bacteria</taxon>
        <taxon>Bacillati</taxon>
        <taxon>Bacillota</taxon>
        <taxon>Bacilli</taxon>
        <taxon>Bacillales</taxon>
        <taxon>Bacillaceae</taxon>
        <taxon>Metabacillus</taxon>
    </lineage>
</organism>
<dbReference type="InterPro" id="IPR036250">
    <property type="entry name" value="AcylCo_DH-like_C"/>
</dbReference>
<dbReference type="PANTHER" id="PTHR43884">
    <property type="entry name" value="ACYL-COA DEHYDROGENASE"/>
    <property type="match status" value="1"/>
</dbReference>
<evidence type="ECO:0000259" key="9">
    <source>
        <dbReference type="Pfam" id="PF02771"/>
    </source>
</evidence>
<dbReference type="InterPro" id="IPR009100">
    <property type="entry name" value="AcylCoA_DH/oxidase_NM_dom_sf"/>
</dbReference>
<reference evidence="10 11" key="1">
    <citation type="submission" date="2019-04" db="EMBL/GenBank/DDBJ databases">
        <title>Bacillus sediminilitoris sp. nov., isolated from a tidal flat sediment on the East China Sea.</title>
        <authorList>
            <person name="Wei Y."/>
            <person name="Mao H."/>
            <person name="Fang J."/>
        </authorList>
    </citation>
    <scope>NUCLEOTIDE SEQUENCE [LARGE SCALE GENOMIC DNA]</scope>
    <source>
        <strain evidence="10 11">DSL-17</strain>
    </source>
</reference>
<dbReference type="Pfam" id="PF02770">
    <property type="entry name" value="Acyl-CoA_dh_M"/>
    <property type="match status" value="1"/>
</dbReference>
<evidence type="ECO:0000256" key="3">
    <source>
        <dbReference type="ARBA" id="ARBA00022630"/>
    </source>
</evidence>
<proteinExistence type="inferred from homology"/>
<dbReference type="GO" id="GO:0003995">
    <property type="term" value="F:acyl-CoA dehydrogenase activity"/>
    <property type="evidence" value="ECO:0007669"/>
    <property type="project" value="TreeGrafter"/>
</dbReference>
<keyword evidence="3 6" id="KW-0285">Flavoprotein</keyword>
<comment type="similarity">
    <text evidence="2 6">Belongs to the acyl-CoA dehydrogenase family.</text>
</comment>
<protein>
    <submittedName>
        <fullName evidence="10">Acyl-CoA dehydrogenase</fullName>
    </submittedName>
</protein>
<evidence type="ECO:0000256" key="2">
    <source>
        <dbReference type="ARBA" id="ARBA00009347"/>
    </source>
</evidence>
<dbReference type="OrthoDB" id="9802447at2"/>
<dbReference type="Gene3D" id="1.10.540.10">
    <property type="entry name" value="Acyl-CoA dehydrogenase/oxidase, N-terminal domain"/>
    <property type="match status" value="1"/>
</dbReference>
<dbReference type="Gene3D" id="2.40.110.10">
    <property type="entry name" value="Butyryl-CoA Dehydrogenase, subunit A, domain 2"/>
    <property type="match status" value="1"/>
</dbReference>
<accession>A0A4S4BLT4</accession>
<feature type="domain" description="Acyl-CoA dehydrogenase/oxidase C-terminal" evidence="7">
    <location>
        <begin position="225"/>
        <end position="372"/>
    </location>
</feature>
<comment type="cofactor">
    <cofactor evidence="1 6">
        <name>FAD</name>
        <dbReference type="ChEBI" id="CHEBI:57692"/>
    </cofactor>
</comment>
<dbReference type="InterPro" id="IPR009075">
    <property type="entry name" value="AcylCo_DH/oxidase_C"/>
</dbReference>
<dbReference type="Pfam" id="PF00441">
    <property type="entry name" value="Acyl-CoA_dh_1"/>
    <property type="match status" value="1"/>
</dbReference>
<dbReference type="SUPFAM" id="SSF47203">
    <property type="entry name" value="Acyl-CoA dehydrogenase C-terminal domain-like"/>
    <property type="match status" value="1"/>
</dbReference>
<evidence type="ECO:0000259" key="7">
    <source>
        <dbReference type="Pfam" id="PF00441"/>
    </source>
</evidence>
<dbReference type="InterPro" id="IPR006091">
    <property type="entry name" value="Acyl-CoA_Oxase/DH_mid-dom"/>
</dbReference>
<dbReference type="RefSeq" id="WP_136358286.1">
    <property type="nucleotide sequence ID" value="NZ_CP046266.1"/>
</dbReference>
<dbReference type="SUPFAM" id="SSF56645">
    <property type="entry name" value="Acyl-CoA dehydrogenase NM domain-like"/>
    <property type="match status" value="1"/>
</dbReference>
<evidence type="ECO:0000259" key="8">
    <source>
        <dbReference type="Pfam" id="PF02770"/>
    </source>
</evidence>
<dbReference type="GO" id="GO:0033539">
    <property type="term" value="P:fatty acid beta-oxidation using acyl-CoA dehydrogenase"/>
    <property type="evidence" value="ECO:0007669"/>
    <property type="project" value="TreeGrafter"/>
</dbReference>
<keyword evidence="11" id="KW-1185">Reference proteome</keyword>
<feature type="domain" description="Acyl-CoA oxidase/dehydrogenase middle" evidence="8">
    <location>
        <begin position="123"/>
        <end position="213"/>
    </location>
</feature>
<name>A0A4S4BLT4_9BACI</name>
<feature type="domain" description="Acyl-CoA dehydrogenase/oxidase N-terminal" evidence="9">
    <location>
        <begin position="6"/>
        <end position="118"/>
    </location>
</feature>
<dbReference type="Gene3D" id="1.20.140.10">
    <property type="entry name" value="Butyryl-CoA Dehydrogenase, subunit A, domain 3"/>
    <property type="match status" value="1"/>
</dbReference>
<evidence type="ECO:0000256" key="4">
    <source>
        <dbReference type="ARBA" id="ARBA00022827"/>
    </source>
</evidence>
<evidence type="ECO:0000256" key="6">
    <source>
        <dbReference type="RuleBase" id="RU362125"/>
    </source>
</evidence>
<dbReference type="PANTHER" id="PTHR43884:SF12">
    <property type="entry name" value="ISOVALERYL-COA DEHYDROGENASE, MITOCHONDRIAL-RELATED"/>
    <property type="match status" value="1"/>
</dbReference>
<dbReference type="InterPro" id="IPR037069">
    <property type="entry name" value="AcylCoA_DH/ox_N_sf"/>
</dbReference>
<keyword evidence="5 6" id="KW-0560">Oxidoreductase</keyword>
<dbReference type="FunFam" id="1.20.140.10:FF:000001">
    <property type="entry name" value="Acyl-CoA dehydrogenase"/>
    <property type="match status" value="1"/>
</dbReference>
<evidence type="ECO:0000256" key="5">
    <source>
        <dbReference type="ARBA" id="ARBA00023002"/>
    </source>
</evidence>
<evidence type="ECO:0000313" key="10">
    <source>
        <dbReference type="EMBL" id="THF75670.1"/>
    </source>
</evidence>
<evidence type="ECO:0000256" key="1">
    <source>
        <dbReference type="ARBA" id="ARBA00001974"/>
    </source>
</evidence>
<dbReference type="GO" id="GO:0046359">
    <property type="term" value="P:butyrate catabolic process"/>
    <property type="evidence" value="ECO:0007669"/>
    <property type="project" value="TreeGrafter"/>
</dbReference>
<dbReference type="InterPro" id="IPR013786">
    <property type="entry name" value="AcylCoA_DH/ox_N"/>
</dbReference>
<dbReference type="InterPro" id="IPR046373">
    <property type="entry name" value="Acyl-CoA_Oxase/DH_mid-dom_sf"/>
</dbReference>
<comment type="caution">
    <text evidence="10">The sequence shown here is derived from an EMBL/GenBank/DDBJ whole genome shotgun (WGS) entry which is preliminary data.</text>
</comment>
<dbReference type="AlphaFoldDB" id="A0A4S4BLT4"/>
<keyword evidence="4 6" id="KW-0274">FAD</keyword>
<gene>
    <name evidence="10" type="ORF">E6W99_23090</name>
</gene>
<dbReference type="Proteomes" id="UP000310334">
    <property type="component" value="Unassembled WGS sequence"/>
</dbReference>